<dbReference type="AlphaFoldDB" id="A0A9N9L948"/>
<comment type="caution">
    <text evidence="1">The sequence shown here is derived from an EMBL/GenBank/DDBJ whole genome shotgun (WGS) entry which is preliminary data.</text>
</comment>
<gene>
    <name evidence="1" type="ORF">HYALB_00001577</name>
</gene>
<name>A0A9N9L948_9HELO</name>
<evidence type="ECO:0000313" key="1">
    <source>
        <dbReference type="EMBL" id="CAG8970790.1"/>
    </source>
</evidence>
<dbReference type="Proteomes" id="UP000701801">
    <property type="component" value="Unassembled WGS sequence"/>
</dbReference>
<organism evidence="1 2">
    <name type="scientific">Hymenoscyphus albidus</name>
    <dbReference type="NCBI Taxonomy" id="595503"/>
    <lineage>
        <taxon>Eukaryota</taxon>
        <taxon>Fungi</taxon>
        <taxon>Dikarya</taxon>
        <taxon>Ascomycota</taxon>
        <taxon>Pezizomycotina</taxon>
        <taxon>Leotiomycetes</taxon>
        <taxon>Helotiales</taxon>
        <taxon>Helotiaceae</taxon>
        <taxon>Hymenoscyphus</taxon>
    </lineage>
</organism>
<protein>
    <submittedName>
        <fullName evidence="1">Uncharacterized protein</fullName>
    </submittedName>
</protein>
<evidence type="ECO:0000313" key="2">
    <source>
        <dbReference type="Proteomes" id="UP000701801"/>
    </source>
</evidence>
<accession>A0A9N9L948</accession>
<sequence>MSRLCPITKWAIPGNKMRRSVFILQAMVERKKDLEVDVLIASVPSPSPRWGRAGEWRPAMKPRKEYESTKWRGM</sequence>
<dbReference type="EMBL" id="CAJVRM010000002">
    <property type="protein sequence ID" value="CAG8970790.1"/>
    <property type="molecule type" value="Genomic_DNA"/>
</dbReference>
<proteinExistence type="predicted"/>
<reference evidence="1" key="1">
    <citation type="submission" date="2021-07" db="EMBL/GenBank/DDBJ databases">
        <authorList>
            <person name="Durling M."/>
        </authorList>
    </citation>
    <scope>NUCLEOTIDE SEQUENCE</scope>
</reference>
<keyword evidence="2" id="KW-1185">Reference proteome</keyword>